<keyword evidence="1" id="KW-0808">Transferase</keyword>
<dbReference type="AlphaFoldDB" id="A0A451EQJ2"/>
<keyword evidence="2" id="KW-1185">Reference proteome</keyword>
<dbReference type="InterPro" id="IPR029063">
    <property type="entry name" value="SAM-dependent_MTases_sf"/>
</dbReference>
<evidence type="ECO:0000313" key="2">
    <source>
        <dbReference type="Proteomes" id="UP000273143"/>
    </source>
</evidence>
<name>A0A451EQJ2_9GAMM</name>
<organism evidence="1 2">
    <name type="scientific">Entomomonas moraniae</name>
    <dbReference type="NCBI Taxonomy" id="2213226"/>
    <lineage>
        <taxon>Bacteria</taxon>
        <taxon>Pseudomonadati</taxon>
        <taxon>Pseudomonadota</taxon>
        <taxon>Gammaproteobacteria</taxon>
        <taxon>Pseudomonadales</taxon>
        <taxon>Pseudomonadaceae</taxon>
        <taxon>Entomomonas</taxon>
    </lineage>
</organism>
<reference evidence="2" key="1">
    <citation type="submission" date="2018-06" db="EMBL/GenBank/DDBJ databases">
        <title>Complete genome of Pseudomonas insecticola strain QZS01.</title>
        <authorList>
            <person name="Wang J."/>
            <person name="Su Q."/>
        </authorList>
    </citation>
    <scope>NUCLEOTIDE SEQUENCE [LARGE SCALE GENOMIC DNA]</scope>
    <source>
        <strain evidence="2">QZS01</strain>
    </source>
</reference>
<dbReference type="Proteomes" id="UP000273143">
    <property type="component" value="Chromosome"/>
</dbReference>
<keyword evidence="1" id="KW-0489">Methyltransferase</keyword>
<dbReference type="Pfam" id="PF13489">
    <property type="entry name" value="Methyltransf_23"/>
    <property type="match status" value="1"/>
</dbReference>
<dbReference type="SUPFAM" id="SSF53335">
    <property type="entry name" value="S-adenosyl-L-methionine-dependent methyltransferases"/>
    <property type="match status" value="1"/>
</dbReference>
<protein>
    <submittedName>
        <fullName evidence="1">Methyltransferase domain-containing protein</fullName>
    </submittedName>
</protein>
<dbReference type="EMBL" id="CP029822">
    <property type="protein sequence ID" value="AZS52112.1"/>
    <property type="molecule type" value="Genomic_DNA"/>
</dbReference>
<accession>A0A451EQJ2</accession>
<dbReference type="GO" id="GO:0008168">
    <property type="term" value="F:methyltransferase activity"/>
    <property type="evidence" value="ECO:0007669"/>
    <property type="project" value="UniProtKB-KW"/>
</dbReference>
<gene>
    <name evidence="1" type="ORF">DM558_15615</name>
</gene>
<dbReference type="KEGG" id="emo:DM558_15615"/>
<dbReference type="GO" id="GO:0032259">
    <property type="term" value="P:methylation"/>
    <property type="evidence" value="ECO:0007669"/>
    <property type="project" value="UniProtKB-KW"/>
</dbReference>
<sequence>MLDIDHVYKSKYYDYINAGSLSSARIICPIVTQWFTPESLIDIGCGAGAWCSIWKSSVPDVTGVDGSYVQTTSLLIEPTSFIRQDLSQAFILGKRFSIATSFEVAEHIPESKADIFINNLTQCSEVILFSAAPPGQGGEFHVNEQPLQYWREKFAALGYECFDPLRSKIQKNKDVEPWYRYNMLLYVKETSINRLPQEVLLTHIKTEHPIPDFSPLTWRVRNKILFHMPECIKALLVKTKHIYQRKRSTK</sequence>
<proteinExistence type="predicted"/>
<evidence type="ECO:0000313" key="1">
    <source>
        <dbReference type="EMBL" id="AZS52112.1"/>
    </source>
</evidence>
<dbReference type="Gene3D" id="3.40.50.150">
    <property type="entry name" value="Vaccinia Virus protein VP39"/>
    <property type="match status" value="1"/>
</dbReference>